<reference evidence="2 3" key="1">
    <citation type="journal article" date="2017" name="Environ. Microbiol.">
        <title>Decay of the glycolytic pathway and adaptation to intranuclear parasitism within Enterocytozoonidae microsporidia.</title>
        <authorList>
            <person name="Wiredu Boakye D."/>
            <person name="Jaroenlak P."/>
            <person name="Prachumwat A."/>
            <person name="Williams T.A."/>
            <person name="Bateman K.S."/>
            <person name="Itsathitphaisarn O."/>
            <person name="Sritunyalucksana K."/>
            <person name="Paszkiewicz K.H."/>
            <person name="Moore K.A."/>
            <person name="Stentiford G.D."/>
            <person name="Williams B.A."/>
        </authorList>
    </citation>
    <scope>NUCLEOTIDE SEQUENCE [LARGE SCALE GENOMIC DNA]</scope>
    <source>
        <strain evidence="2 3">TH1</strain>
    </source>
</reference>
<evidence type="ECO:0008006" key="4">
    <source>
        <dbReference type="Google" id="ProtNLM"/>
    </source>
</evidence>
<protein>
    <recommendedName>
        <fullName evidence="4">N-acetyltransferase domain-containing protein</fullName>
    </recommendedName>
</protein>
<dbReference type="Proteomes" id="UP000192758">
    <property type="component" value="Unassembled WGS sequence"/>
</dbReference>
<name>A0A1W0E9A8_9MICR</name>
<feature type="signal peptide" evidence="1">
    <location>
        <begin position="1"/>
        <end position="16"/>
    </location>
</feature>
<organism evidence="2 3">
    <name type="scientific">Ecytonucleospora hepatopenaei</name>
    <dbReference type="NCBI Taxonomy" id="646526"/>
    <lineage>
        <taxon>Eukaryota</taxon>
        <taxon>Fungi</taxon>
        <taxon>Fungi incertae sedis</taxon>
        <taxon>Microsporidia</taxon>
        <taxon>Enterocytozoonidae</taxon>
        <taxon>Ecytonucleospora</taxon>
    </lineage>
</organism>
<evidence type="ECO:0000256" key="1">
    <source>
        <dbReference type="SAM" id="SignalP"/>
    </source>
</evidence>
<feature type="chain" id="PRO_5013116948" description="N-acetyltransferase domain-containing protein" evidence="1">
    <location>
        <begin position="17"/>
        <end position="333"/>
    </location>
</feature>
<comment type="caution">
    <text evidence="2">The sequence shown here is derived from an EMBL/GenBank/DDBJ whole genome shotgun (WGS) entry which is preliminary data.</text>
</comment>
<sequence length="333" mass="38957">MLRFIVFFIFGYSTLGIKYDVHRNVAFRKVFLENKYNPIKCAQQFLEYHYLVRQQFNDDPSPFNPRFYQKKHIFLLIKKSSVSNKNIIDTNAQTNDSNTNLKKNGDNLIGYIEAVPITLKSNYSFLSVYSLLFNSLPNHGYVFYSISIMDKYKGKGWARILIDFAVKELVRTNCKGKESFSSLFLQNLPFLGNTLKNTKTNLRLNRKNDFMLLMHLNSEDKYMPISSRMYYTMGFTNTRWCKHSAEDYKNSINLLVHDNDDIYDLVNKKSEGKGEGGYLALFCKASNYVYSDDHKKLALLKEKVDKDFYKKTKEFMKKMDARKRASGVEVDSD</sequence>
<accession>A0A1W0E9A8</accession>
<dbReference type="AlphaFoldDB" id="A0A1W0E9A8"/>
<dbReference type="VEuPathDB" id="MicrosporidiaDB:EHP00_355"/>
<gene>
    <name evidence="2" type="ORF">EHP00_355</name>
</gene>
<dbReference type="InterPro" id="IPR031523">
    <property type="entry name" value="Acetyltransf_15"/>
</dbReference>
<keyword evidence="3" id="KW-1185">Reference proteome</keyword>
<evidence type="ECO:0000313" key="2">
    <source>
        <dbReference type="EMBL" id="OQS55813.1"/>
    </source>
</evidence>
<proteinExistence type="predicted"/>
<evidence type="ECO:0000313" key="3">
    <source>
        <dbReference type="Proteomes" id="UP000192758"/>
    </source>
</evidence>
<dbReference type="Pfam" id="PF17013">
    <property type="entry name" value="Acetyltransf_15"/>
    <property type="match status" value="1"/>
</dbReference>
<dbReference type="OrthoDB" id="2195369at2759"/>
<dbReference type="EMBL" id="MNPJ01000001">
    <property type="protein sequence ID" value="OQS55813.1"/>
    <property type="molecule type" value="Genomic_DNA"/>
</dbReference>
<keyword evidence="1" id="KW-0732">Signal</keyword>